<dbReference type="EMBL" id="KV454292">
    <property type="protein sequence ID" value="ODQ74497.1"/>
    <property type="molecule type" value="Genomic_DNA"/>
</dbReference>
<gene>
    <name evidence="9" type="ORF">LIPSTDRAFT_70142</name>
</gene>
<proteinExistence type="inferred from homology"/>
<feature type="active site" description="Cysteine sulfenic acid (-SOH) intermediate" evidence="6">
    <location>
        <position position="78"/>
    </location>
</feature>
<dbReference type="PANTHER" id="PTHR10430">
    <property type="entry name" value="PEROXIREDOXIN"/>
    <property type="match status" value="1"/>
</dbReference>
<dbReference type="InterPro" id="IPR013766">
    <property type="entry name" value="Thioredoxin_domain"/>
</dbReference>
<dbReference type="Gene3D" id="3.40.30.10">
    <property type="entry name" value="Glutaredoxin"/>
    <property type="match status" value="1"/>
</dbReference>
<dbReference type="InterPro" id="IPR037944">
    <property type="entry name" value="PRX5-like"/>
</dbReference>
<evidence type="ECO:0000256" key="1">
    <source>
        <dbReference type="ARBA" id="ARBA00010505"/>
    </source>
</evidence>
<accession>A0A1E3QBV5</accession>
<dbReference type="GO" id="GO:0005777">
    <property type="term" value="C:peroxisome"/>
    <property type="evidence" value="ECO:0007669"/>
    <property type="project" value="TreeGrafter"/>
</dbReference>
<evidence type="ECO:0000256" key="7">
    <source>
        <dbReference type="RuleBase" id="RU366011"/>
    </source>
</evidence>
<keyword evidence="4 7" id="KW-0560">Oxidoreductase</keyword>
<dbReference type="PANTHER" id="PTHR10430:SF39">
    <property type="entry name" value="PEROXISOMAL MEMBRANE ASSOCIATED PROTEIN 20"/>
    <property type="match status" value="1"/>
</dbReference>
<feature type="domain" description="Thioredoxin" evidence="8">
    <location>
        <begin position="34"/>
        <end position="192"/>
    </location>
</feature>
<evidence type="ECO:0000313" key="10">
    <source>
        <dbReference type="Proteomes" id="UP000094385"/>
    </source>
</evidence>
<dbReference type="InterPro" id="IPR013740">
    <property type="entry name" value="Redoxin"/>
</dbReference>
<reference evidence="9 10" key="1">
    <citation type="journal article" date="2016" name="Proc. Natl. Acad. Sci. U.S.A.">
        <title>Comparative genomics of biotechnologically important yeasts.</title>
        <authorList>
            <person name="Riley R."/>
            <person name="Haridas S."/>
            <person name="Wolfe K.H."/>
            <person name="Lopes M.R."/>
            <person name="Hittinger C.T."/>
            <person name="Goeker M."/>
            <person name="Salamov A.A."/>
            <person name="Wisecaver J.H."/>
            <person name="Long T.M."/>
            <person name="Calvey C.H."/>
            <person name="Aerts A.L."/>
            <person name="Barry K.W."/>
            <person name="Choi C."/>
            <person name="Clum A."/>
            <person name="Coughlan A.Y."/>
            <person name="Deshpande S."/>
            <person name="Douglass A.P."/>
            <person name="Hanson S.J."/>
            <person name="Klenk H.-P."/>
            <person name="LaButti K.M."/>
            <person name="Lapidus A."/>
            <person name="Lindquist E.A."/>
            <person name="Lipzen A.M."/>
            <person name="Meier-Kolthoff J.P."/>
            <person name="Ohm R.A."/>
            <person name="Otillar R.P."/>
            <person name="Pangilinan J.L."/>
            <person name="Peng Y."/>
            <person name="Rokas A."/>
            <person name="Rosa C.A."/>
            <person name="Scheuner C."/>
            <person name="Sibirny A.A."/>
            <person name="Slot J.C."/>
            <person name="Stielow J.B."/>
            <person name="Sun H."/>
            <person name="Kurtzman C.P."/>
            <person name="Blackwell M."/>
            <person name="Grigoriev I.V."/>
            <person name="Jeffries T.W."/>
        </authorList>
    </citation>
    <scope>NUCLEOTIDE SEQUENCE [LARGE SCALE GENOMIC DNA]</scope>
    <source>
        <strain evidence="9 10">NRRL Y-11557</strain>
    </source>
</reference>
<organism evidence="9 10">
    <name type="scientific">Lipomyces starkeyi NRRL Y-11557</name>
    <dbReference type="NCBI Taxonomy" id="675824"/>
    <lineage>
        <taxon>Eukaryota</taxon>
        <taxon>Fungi</taxon>
        <taxon>Dikarya</taxon>
        <taxon>Ascomycota</taxon>
        <taxon>Saccharomycotina</taxon>
        <taxon>Lipomycetes</taxon>
        <taxon>Lipomycetales</taxon>
        <taxon>Lipomycetaceae</taxon>
        <taxon>Lipomyces</taxon>
    </lineage>
</organism>
<evidence type="ECO:0000313" key="9">
    <source>
        <dbReference type="EMBL" id="ODQ74497.1"/>
    </source>
</evidence>
<evidence type="ECO:0000256" key="6">
    <source>
        <dbReference type="PIRSR" id="PIRSR637944-1"/>
    </source>
</evidence>
<evidence type="ECO:0000256" key="5">
    <source>
        <dbReference type="ARBA" id="ARBA00023284"/>
    </source>
</evidence>
<keyword evidence="5 7" id="KW-0676">Redox-active center</keyword>
<dbReference type="SUPFAM" id="SSF52833">
    <property type="entry name" value="Thioredoxin-like"/>
    <property type="match status" value="1"/>
</dbReference>
<dbReference type="OrthoDB" id="1882547at2759"/>
<dbReference type="GO" id="GO:0008379">
    <property type="term" value="F:thioredoxin peroxidase activity"/>
    <property type="evidence" value="ECO:0007669"/>
    <property type="project" value="InterPro"/>
</dbReference>
<dbReference type="GO" id="GO:0034599">
    <property type="term" value="P:cellular response to oxidative stress"/>
    <property type="evidence" value="ECO:0007669"/>
    <property type="project" value="InterPro"/>
</dbReference>
<keyword evidence="3 7" id="KW-0049">Antioxidant</keyword>
<evidence type="ECO:0000256" key="4">
    <source>
        <dbReference type="ARBA" id="ARBA00023002"/>
    </source>
</evidence>
<dbReference type="PROSITE" id="PS51352">
    <property type="entry name" value="THIOREDOXIN_2"/>
    <property type="match status" value="1"/>
</dbReference>
<protein>
    <recommendedName>
        <fullName evidence="8">Thioredoxin domain-containing protein</fullName>
    </recommendedName>
</protein>
<dbReference type="GO" id="GO:0005739">
    <property type="term" value="C:mitochondrion"/>
    <property type="evidence" value="ECO:0007669"/>
    <property type="project" value="TreeGrafter"/>
</dbReference>
<dbReference type="Proteomes" id="UP000094385">
    <property type="component" value="Unassembled WGS sequence"/>
</dbReference>
<dbReference type="GO" id="GO:0005829">
    <property type="term" value="C:cytosol"/>
    <property type="evidence" value="ECO:0007669"/>
    <property type="project" value="TreeGrafter"/>
</dbReference>
<sequence>MSSRISLFFARNAIRSPAARPSCRMFHATGTAKVMAGDKVPNVPLYGSSPGDEVDLAALTKKGKSILVFVPGAFSPGCSARHVPGYVSLAPKFASEKGVLGIYIISGNDAFVMNAWGKELGAANDKVKYLADPSLKFISALGLDFDATKFFGNKRSKRAAVFVEDGTVTKTWVEPDNTGISISEAKSVIEEL</sequence>
<comment type="similarity">
    <text evidence="1 7">Belongs to the peroxiredoxin family. Prx5 subfamily.</text>
</comment>
<name>A0A1E3QBV5_LIPST</name>
<dbReference type="CDD" id="cd03013">
    <property type="entry name" value="PRX5_like"/>
    <property type="match status" value="1"/>
</dbReference>
<dbReference type="STRING" id="675824.A0A1E3QBV5"/>
<dbReference type="AlphaFoldDB" id="A0A1E3QBV5"/>
<keyword evidence="10" id="KW-1185">Reference proteome</keyword>
<evidence type="ECO:0000259" key="8">
    <source>
        <dbReference type="PROSITE" id="PS51352"/>
    </source>
</evidence>
<dbReference type="GO" id="GO:0042744">
    <property type="term" value="P:hydrogen peroxide catabolic process"/>
    <property type="evidence" value="ECO:0007669"/>
    <property type="project" value="TreeGrafter"/>
</dbReference>
<evidence type="ECO:0000256" key="3">
    <source>
        <dbReference type="ARBA" id="ARBA00022862"/>
    </source>
</evidence>
<keyword evidence="2 7" id="KW-0575">Peroxidase</keyword>
<comment type="function">
    <text evidence="7">Thiol-specific peroxidase that catalyzes the reduction of hydrogen peroxide and organic hydroperoxides to water and alcohols, respectively. Plays a role in cell protection against oxidative stress by detoxifying peroxides.</text>
</comment>
<dbReference type="GO" id="GO:0045454">
    <property type="term" value="P:cell redox homeostasis"/>
    <property type="evidence" value="ECO:0007669"/>
    <property type="project" value="TreeGrafter"/>
</dbReference>
<evidence type="ECO:0000256" key="2">
    <source>
        <dbReference type="ARBA" id="ARBA00022559"/>
    </source>
</evidence>
<dbReference type="InterPro" id="IPR036249">
    <property type="entry name" value="Thioredoxin-like_sf"/>
</dbReference>
<dbReference type="Pfam" id="PF08534">
    <property type="entry name" value="Redoxin"/>
    <property type="match status" value="1"/>
</dbReference>